<keyword evidence="1" id="KW-0472">Membrane</keyword>
<name>A0A643CE31_BALPH</name>
<feature type="transmembrane region" description="Helical" evidence="1">
    <location>
        <begin position="12"/>
        <end position="30"/>
    </location>
</feature>
<evidence type="ECO:0000256" key="1">
    <source>
        <dbReference type="SAM" id="Phobius"/>
    </source>
</evidence>
<dbReference type="AlphaFoldDB" id="A0A643CE31"/>
<organism evidence="2 3">
    <name type="scientific">Balaenoptera physalus</name>
    <name type="common">Fin whale</name>
    <name type="synonym">Balaena physalus</name>
    <dbReference type="NCBI Taxonomy" id="9770"/>
    <lineage>
        <taxon>Eukaryota</taxon>
        <taxon>Metazoa</taxon>
        <taxon>Chordata</taxon>
        <taxon>Craniata</taxon>
        <taxon>Vertebrata</taxon>
        <taxon>Euteleostomi</taxon>
        <taxon>Mammalia</taxon>
        <taxon>Eutheria</taxon>
        <taxon>Laurasiatheria</taxon>
        <taxon>Artiodactyla</taxon>
        <taxon>Whippomorpha</taxon>
        <taxon>Cetacea</taxon>
        <taxon>Mysticeti</taxon>
        <taxon>Balaenopteridae</taxon>
        <taxon>Balaenoptera</taxon>
    </lineage>
</organism>
<keyword evidence="3" id="KW-1185">Reference proteome</keyword>
<evidence type="ECO:0000313" key="3">
    <source>
        <dbReference type="Proteomes" id="UP000437017"/>
    </source>
</evidence>
<dbReference type="OrthoDB" id="9717457at2759"/>
<dbReference type="Proteomes" id="UP000437017">
    <property type="component" value="Unassembled WGS sequence"/>
</dbReference>
<proteinExistence type="predicted"/>
<sequence length="74" mass="8398">MLPALFGQDGKMLTAFYMWFRVFLMINAVPGCRVLDLHHRIALLPVCYDAPHCGNIFPVSYPRKSRERSGPDGC</sequence>
<keyword evidence="1" id="KW-0812">Transmembrane</keyword>
<dbReference type="EMBL" id="SGJD01001763">
    <property type="protein sequence ID" value="KAB0398354.1"/>
    <property type="molecule type" value="Genomic_DNA"/>
</dbReference>
<reference evidence="2 3" key="1">
    <citation type="journal article" date="2019" name="PLoS ONE">
        <title>Genomic analyses reveal an absence of contemporary introgressive admixture between fin whales and blue whales, despite known hybrids.</title>
        <authorList>
            <person name="Westbury M.V."/>
            <person name="Petersen B."/>
            <person name="Lorenzen E.D."/>
        </authorList>
    </citation>
    <scope>NUCLEOTIDE SEQUENCE [LARGE SCALE GENOMIC DNA]</scope>
    <source>
        <strain evidence="2">FinWhale-01</strain>
    </source>
</reference>
<gene>
    <name evidence="2" type="ORF">E2I00_019108</name>
</gene>
<comment type="caution">
    <text evidence="2">The sequence shown here is derived from an EMBL/GenBank/DDBJ whole genome shotgun (WGS) entry which is preliminary data.</text>
</comment>
<accession>A0A643CE31</accession>
<evidence type="ECO:0000313" key="2">
    <source>
        <dbReference type="EMBL" id="KAB0398354.1"/>
    </source>
</evidence>
<keyword evidence="1" id="KW-1133">Transmembrane helix</keyword>
<protein>
    <submittedName>
        <fullName evidence="2">Uncharacterized protein</fullName>
    </submittedName>
</protein>